<accession>A0A2D2LU36</accession>
<name>A0A2D2LU36_FAUOS</name>
<dbReference type="InterPro" id="IPR011440">
    <property type="entry name" value="DUF1543"/>
</dbReference>
<gene>
    <name evidence="2" type="ORF">NP7_04280</name>
</gene>
<feature type="domain" description="DUF1543" evidence="1">
    <location>
        <begin position="51"/>
        <end position="101"/>
    </location>
</feature>
<reference evidence="3" key="1">
    <citation type="submission" date="2017-11" db="EMBL/GenBank/DDBJ databases">
        <title>Complete genome sequence of Moraxella osloensis NP7 isolated from human skin.</title>
        <authorList>
            <person name="Lee K."/>
            <person name="Lim J.Y."/>
            <person name="Hwang I."/>
        </authorList>
    </citation>
    <scope>NUCLEOTIDE SEQUENCE [LARGE SCALE GENOMIC DNA]</scope>
    <source>
        <strain evidence="3">NP7</strain>
    </source>
</reference>
<sequence length="265" mass="30028">MIKPVVIKPVTKTYEACVRIGRFLIFNGDTFGRINMKLFMVKIGARPQGRLIEQHDVMFVIANSLSETIESVNQHWPAVKNNWHLDAWREVKRVGDYQILLSTESLSKDGWSKDGWSKDNALVDKMLADNIFADDRVDNKLDSQGKQLYFVNLGGYLPGQFEEFHYKTLVVAETLGKATAQVKKTAFYQDYTFDNVDTAKSGVATSHVDDKHQLDLDDIHCVADLLPNDVALTIQPLTEPEQNQLPDDALHIGYLSLKQIKTMID</sequence>
<protein>
    <submittedName>
        <fullName evidence="2">DUF1543 domain-containing protein</fullName>
    </submittedName>
</protein>
<evidence type="ECO:0000313" key="2">
    <source>
        <dbReference type="EMBL" id="ATR78537.1"/>
    </source>
</evidence>
<dbReference type="Gene3D" id="3.10.20.10">
    <property type="match status" value="2"/>
</dbReference>
<dbReference type="AlphaFoldDB" id="A0A2D2LU36"/>
<dbReference type="STRING" id="34062.AXE82_00370"/>
<proteinExistence type="predicted"/>
<evidence type="ECO:0000313" key="3">
    <source>
        <dbReference type="Proteomes" id="UP000229340"/>
    </source>
</evidence>
<evidence type="ECO:0000259" key="1">
    <source>
        <dbReference type="Pfam" id="PF07566"/>
    </source>
</evidence>
<dbReference type="Proteomes" id="UP000229340">
    <property type="component" value="Chromosome"/>
</dbReference>
<dbReference type="Pfam" id="PF07566">
    <property type="entry name" value="DUF1543"/>
    <property type="match status" value="1"/>
</dbReference>
<organism evidence="2 3">
    <name type="scientific">Faucicola osloensis</name>
    <name type="common">Moraxella osloensis</name>
    <dbReference type="NCBI Taxonomy" id="34062"/>
    <lineage>
        <taxon>Bacteria</taxon>
        <taxon>Pseudomonadati</taxon>
        <taxon>Pseudomonadota</taxon>
        <taxon>Gammaproteobacteria</taxon>
        <taxon>Moraxellales</taxon>
        <taxon>Moraxellaceae</taxon>
        <taxon>Faucicola</taxon>
    </lineage>
</organism>
<dbReference type="EMBL" id="CP024443">
    <property type="protein sequence ID" value="ATR78537.1"/>
    <property type="molecule type" value="Genomic_DNA"/>
</dbReference>